<evidence type="ECO:0000313" key="2">
    <source>
        <dbReference type="Proteomes" id="UP000192356"/>
    </source>
</evidence>
<organism evidence="1 2">
    <name type="scientific">Hepatospora eriocheir</name>
    <dbReference type="NCBI Taxonomy" id="1081669"/>
    <lineage>
        <taxon>Eukaryota</taxon>
        <taxon>Fungi</taxon>
        <taxon>Fungi incertae sedis</taxon>
        <taxon>Microsporidia</taxon>
        <taxon>Hepatosporidae</taxon>
        <taxon>Hepatospora</taxon>
    </lineage>
</organism>
<gene>
    <name evidence="1" type="ORF">HERIO_685</name>
</gene>
<dbReference type="EMBL" id="LVKB01000022">
    <property type="protein sequence ID" value="ORD97453.1"/>
    <property type="molecule type" value="Genomic_DNA"/>
</dbReference>
<comment type="caution">
    <text evidence="1">The sequence shown here is derived from an EMBL/GenBank/DDBJ whole genome shotgun (WGS) entry which is preliminary data.</text>
</comment>
<name>A0A1X0QCP4_9MICR</name>
<protein>
    <submittedName>
        <fullName evidence="1">Uncharacterized protein</fullName>
    </submittedName>
</protein>
<dbReference type="VEuPathDB" id="MicrosporidiaDB:HERIO_685"/>
<evidence type="ECO:0000313" key="1">
    <source>
        <dbReference type="EMBL" id="ORD97453.1"/>
    </source>
</evidence>
<proteinExistence type="predicted"/>
<dbReference type="AlphaFoldDB" id="A0A1X0QCP4"/>
<dbReference type="OrthoDB" id="10575683at2759"/>
<accession>A0A1X0QCP4</accession>
<keyword evidence="2" id="KW-1185">Reference proteome</keyword>
<dbReference type="VEuPathDB" id="MicrosporidiaDB:A0H76_1462"/>
<sequence>MSDPKIYSLLGMHVKNKITTKQIKNKLSEMNLDIYKYNQSILYLLKDNKEVQVKNVTKENQIKPQSKKNLIKVNEMIDHEFIKYAFERYHMQGASKPHIGINSDFLCTIKNFPFFSDRMGILNNRDIQTYTSVICEINGLDKSVDNEIIEYINDNLEKLLNTNLKFKTNFK</sequence>
<dbReference type="Proteomes" id="UP000192356">
    <property type="component" value="Unassembled WGS sequence"/>
</dbReference>
<reference evidence="1 2" key="1">
    <citation type="journal article" date="2017" name="Environ. Microbiol.">
        <title>Decay of the glycolytic pathway and adaptation to intranuclear parasitism within Enterocytozoonidae microsporidia.</title>
        <authorList>
            <person name="Wiredu Boakye D."/>
            <person name="Jaroenlak P."/>
            <person name="Prachumwat A."/>
            <person name="Williams T.A."/>
            <person name="Bateman K.S."/>
            <person name="Itsathitphaisarn O."/>
            <person name="Sritunyalucksana K."/>
            <person name="Paszkiewicz K.H."/>
            <person name="Moore K.A."/>
            <person name="Stentiford G.D."/>
            <person name="Williams B.A."/>
        </authorList>
    </citation>
    <scope>NUCLEOTIDE SEQUENCE [LARGE SCALE GENOMIC DNA]</scope>
    <source>
        <strain evidence="1 2">GB1</strain>
    </source>
</reference>